<name>A0A371EWE2_MUCPR</name>
<evidence type="ECO:0000313" key="2">
    <source>
        <dbReference type="Proteomes" id="UP000257109"/>
    </source>
</evidence>
<reference evidence="1" key="1">
    <citation type="submission" date="2018-05" db="EMBL/GenBank/DDBJ databases">
        <title>Draft genome of Mucuna pruriens seed.</title>
        <authorList>
            <person name="Nnadi N.E."/>
            <person name="Vos R."/>
            <person name="Hasami M.H."/>
            <person name="Devisetty U.K."/>
            <person name="Aguiy J.C."/>
        </authorList>
    </citation>
    <scope>NUCLEOTIDE SEQUENCE [LARGE SCALE GENOMIC DNA]</scope>
    <source>
        <strain evidence="1">JCA_2017</strain>
    </source>
</reference>
<proteinExistence type="predicted"/>
<organism evidence="1 2">
    <name type="scientific">Mucuna pruriens</name>
    <name type="common">Velvet bean</name>
    <name type="synonym">Dolichos pruriens</name>
    <dbReference type="NCBI Taxonomy" id="157652"/>
    <lineage>
        <taxon>Eukaryota</taxon>
        <taxon>Viridiplantae</taxon>
        <taxon>Streptophyta</taxon>
        <taxon>Embryophyta</taxon>
        <taxon>Tracheophyta</taxon>
        <taxon>Spermatophyta</taxon>
        <taxon>Magnoliopsida</taxon>
        <taxon>eudicotyledons</taxon>
        <taxon>Gunneridae</taxon>
        <taxon>Pentapetalae</taxon>
        <taxon>rosids</taxon>
        <taxon>fabids</taxon>
        <taxon>Fabales</taxon>
        <taxon>Fabaceae</taxon>
        <taxon>Papilionoideae</taxon>
        <taxon>50 kb inversion clade</taxon>
        <taxon>NPAAA clade</taxon>
        <taxon>indigoferoid/millettioid clade</taxon>
        <taxon>Phaseoleae</taxon>
        <taxon>Mucuna</taxon>
    </lineage>
</organism>
<sequence length="68" mass="7696">MLISEALRPTTINESKECEGSLTTGRPNHRTCTFFYHDKSKGRSQFSNASRKVKDSNGWRCVSQLSKS</sequence>
<keyword evidence="2" id="KW-1185">Reference proteome</keyword>
<comment type="caution">
    <text evidence="1">The sequence shown here is derived from an EMBL/GenBank/DDBJ whole genome shotgun (WGS) entry which is preliminary data.</text>
</comment>
<dbReference type="Proteomes" id="UP000257109">
    <property type="component" value="Unassembled WGS sequence"/>
</dbReference>
<protein>
    <submittedName>
        <fullName evidence="1">Uncharacterized protein</fullName>
    </submittedName>
</protein>
<gene>
    <name evidence="1" type="ORF">CR513_50401</name>
</gene>
<feature type="non-terminal residue" evidence="1">
    <location>
        <position position="1"/>
    </location>
</feature>
<dbReference type="EMBL" id="QJKJ01011736">
    <property type="protein sequence ID" value="RDX70367.1"/>
    <property type="molecule type" value="Genomic_DNA"/>
</dbReference>
<evidence type="ECO:0000313" key="1">
    <source>
        <dbReference type="EMBL" id="RDX70367.1"/>
    </source>
</evidence>
<accession>A0A371EWE2</accession>
<dbReference type="AlphaFoldDB" id="A0A371EWE2"/>